<dbReference type="PANTHER" id="PTHR36451">
    <property type="entry name" value="PAPS-DEPENDENT SULFOTRANSFERASE STF3"/>
    <property type="match status" value="1"/>
</dbReference>
<accession>A0A6M5YNV9</accession>
<dbReference type="Pfam" id="PF13469">
    <property type="entry name" value="Sulfotransfer_3"/>
    <property type="match status" value="1"/>
</dbReference>
<dbReference type="Gene3D" id="3.40.50.300">
    <property type="entry name" value="P-loop containing nucleotide triphosphate hydrolases"/>
    <property type="match status" value="1"/>
</dbReference>
<evidence type="ECO:0000313" key="1">
    <source>
        <dbReference type="EMBL" id="QJW94931.1"/>
    </source>
</evidence>
<evidence type="ECO:0008006" key="3">
    <source>
        <dbReference type="Google" id="ProtNLM"/>
    </source>
</evidence>
<evidence type="ECO:0000313" key="2">
    <source>
        <dbReference type="Proteomes" id="UP000503447"/>
    </source>
</evidence>
<dbReference type="AlphaFoldDB" id="A0A6M5YNV9"/>
<dbReference type="InterPro" id="IPR027417">
    <property type="entry name" value="P-loop_NTPase"/>
</dbReference>
<dbReference type="PANTHER" id="PTHR36451:SF1">
    <property type="entry name" value="OMEGA-HYDROXY-BETA-DIHYDROMENAQUINONE-9 SULFOTRANSFERASE STF3"/>
    <property type="match status" value="1"/>
</dbReference>
<dbReference type="SUPFAM" id="SSF52540">
    <property type="entry name" value="P-loop containing nucleoside triphosphate hydrolases"/>
    <property type="match status" value="1"/>
</dbReference>
<dbReference type="InterPro" id="IPR052736">
    <property type="entry name" value="Stf3_sulfotransferase"/>
</dbReference>
<protein>
    <recommendedName>
        <fullName evidence="3">Sulfotransferase</fullName>
    </recommendedName>
</protein>
<sequence>MTPSTTPSPFHVPPVLDVLGGLVQRFGAFWLGLGRLETHLLAQELRSTPLTQPIYVCGLARSGSTLLHEVLAAQPEVATHRVKDFPLLFTPYWWRRASANLRPTAPRERPHRDRVWITSDSPDALEEMLWMAFFPRCHDPSVCNRLTAQTRHPAFEHFYQAHVRKLLLAERARRYVAKANYHVARLSYLVRLFPDARFVIPVRAPAGHIASLVRQHAWFCRGQRRHRRSLAYMRRSGHFEFGLDRRPLNLGEPERVREVLRAWEAGEEVRGWALYWTMMYEHLAHVLATDARVRAATIVVRFETLCEAPERALRTILKHCALPDDQRALARFAAGIQPPDYYPNPLSPADLDLIRQETAPAANQWGY</sequence>
<name>A0A6M5YNV9_9BACT</name>
<gene>
    <name evidence="1" type="ORF">FTUN_2457</name>
</gene>
<organism evidence="1 2">
    <name type="scientific">Frigoriglobus tundricola</name>
    <dbReference type="NCBI Taxonomy" id="2774151"/>
    <lineage>
        <taxon>Bacteria</taxon>
        <taxon>Pseudomonadati</taxon>
        <taxon>Planctomycetota</taxon>
        <taxon>Planctomycetia</taxon>
        <taxon>Gemmatales</taxon>
        <taxon>Gemmataceae</taxon>
        <taxon>Frigoriglobus</taxon>
    </lineage>
</organism>
<dbReference type="Proteomes" id="UP000503447">
    <property type="component" value="Chromosome"/>
</dbReference>
<dbReference type="KEGG" id="ftj:FTUN_2457"/>
<dbReference type="RefSeq" id="WP_227254849.1">
    <property type="nucleotide sequence ID" value="NZ_CP053452.2"/>
</dbReference>
<keyword evidence="2" id="KW-1185">Reference proteome</keyword>
<proteinExistence type="predicted"/>
<dbReference type="EMBL" id="CP053452">
    <property type="protein sequence ID" value="QJW94931.1"/>
    <property type="molecule type" value="Genomic_DNA"/>
</dbReference>
<reference evidence="2" key="1">
    <citation type="submission" date="2020-05" db="EMBL/GenBank/DDBJ databases">
        <title>Frigoriglobus tundricola gen. nov., sp. nov., a psychrotolerant cellulolytic planctomycete of the family Gemmataceae with two divergent copies of 16S rRNA gene.</title>
        <authorList>
            <person name="Kulichevskaya I.S."/>
            <person name="Ivanova A.A."/>
            <person name="Naumoff D.G."/>
            <person name="Beletsky A.V."/>
            <person name="Rijpstra W.I.C."/>
            <person name="Sinninghe Damste J.S."/>
            <person name="Mardanov A.V."/>
            <person name="Ravin N.V."/>
            <person name="Dedysh S.N."/>
        </authorList>
    </citation>
    <scope>NUCLEOTIDE SEQUENCE [LARGE SCALE GENOMIC DNA]</scope>
    <source>
        <strain evidence="2">PL17</strain>
    </source>
</reference>